<comment type="caution">
    <text evidence="2">The sequence shown here is derived from an EMBL/GenBank/DDBJ whole genome shotgun (WGS) entry which is preliminary data.</text>
</comment>
<accession>A0AAE1YN49</accession>
<proteinExistence type="predicted"/>
<evidence type="ECO:0000313" key="3">
    <source>
        <dbReference type="Proteomes" id="UP001293254"/>
    </source>
</evidence>
<evidence type="ECO:0000256" key="1">
    <source>
        <dbReference type="SAM" id="MobiDB-lite"/>
    </source>
</evidence>
<dbReference type="EMBL" id="JACGWO010000003">
    <property type="protein sequence ID" value="KAK4433500.1"/>
    <property type="molecule type" value="Genomic_DNA"/>
</dbReference>
<sequence length="122" mass="13855">MRRSILTSLSEEPDDEASSSDKDVYDATCPARTTFSMFLFLASSVYLFVRVAAKDFCWGVLQGDRGRESRVGLLSSLPLIEDSIYKRRSTGDTKIALTDTIYEKVRSSFFPATQLFERNAWF</sequence>
<evidence type="ECO:0000313" key="2">
    <source>
        <dbReference type="EMBL" id="KAK4433500.1"/>
    </source>
</evidence>
<feature type="region of interest" description="Disordered" evidence="1">
    <location>
        <begin position="1"/>
        <end position="23"/>
    </location>
</feature>
<keyword evidence="3" id="KW-1185">Reference proteome</keyword>
<dbReference type="Proteomes" id="UP001293254">
    <property type="component" value="Unassembled WGS sequence"/>
</dbReference>
<dbReference type="AlphaFoldDB" id="A0AAE1YN49"/>
<reference evidence="2" key="2">
    <citation type="journal article" date="2024" name="Plant">
        <title>Genomic evolution and insights into agronomic trait innovations of Sesamum species.</title>
        <authorList>
            <person name="Miao H."/>
            <person name="Wang L."/>
            <person name="Qu L."/>
            <person name="Liu H."/>
            <person name="Sun Y."/>
            <person name="Le M."/>
            <person name="Wang Q."/>
            <person name="Wei S."/>
            <person name="Zheng Y."/>
            <person name="Lin W."/>
            <person name="Duan Y."/>
            <person name="Cao H."/>
            <person name="Xiong S."/>
            <person name="Wang X."/>
            <person name="Wei L."/>
            <person name="Li C."/>
            <person name="Ma Q."/>
            <person name="Ju M."/>
            <person name="Zhao R."/>
            <person name="Li G."/>
            <person name="Mu C."/>
            <person name="Tian Q."/>
            <person name="Mei H."/>
            <person name="Zhang T."/>
            <person name="Gao T."/>
            <person name="Zhang H."/>
        </authorList>
    </citation>
    <scope>NUCLEOTIDE SEQUENCE</scope>
    <source>
        <strain evidence="2">3651</strain>
    </source>
</reference>
<gene>
    <name evidence="2" type="ORF">Salat_1112300</name>
</gene>
<organism evidence="2 3">
    <name type="scientific">Sesamum alatum</name>
    <dbReference type="NCBI Taxonomy" id="300844"/>
    <lineage>
        <taxon>Eukaryota</taxon>
        <taxon>Viridiplantae</taxon>
        <taxon>Streptophyta</taxon>
        <taxon>Embryophyta</taxon>
        <taxon>Tracheophyta</taxon>
        <taxon>Spermatophyta</taxon>
        <taxon>Magnoliopsida</taxon>
        <taxon>eudicotyledons</taxon>
        <taxon>Gunneridae</taxon>
        <taxon>Pentapetalae</taxon>
        <taxon>asterids</taxon>
        <taxon>lamiids</taxon>
        <taxon>Lamiales</taxon>
        <taxon>Pedaliaceae</taxon>
        <taxon>Sesamum</taxon>
    </lineage>
</organism>
<name>A0AAE1YN49_9LAMI</name>
<reference evidence="2" key="1">
    <citation type="submission" date="2020-06" db="EMBL/GenBank/DDBJ databases">
        <authorList>
            <person name="Li T."/>
            <person name="Hu X."/>
            <person name="Zhang T."/>
            <person name="Song X."/>
            <person name="Zhang H."/>
            <person name="Dai N."/>
            <person name="Sheng W."/>
            <person name="Hou X."/>
            <person name="Wei L."/>
        </authorList>
    </citation>
    <scope>NUCLEOTIDE SEQUENCE</scope>
    <source>
        <strain evidence="2">3651</strain>
        <tissue evidence="2">Leaf</tissue>
    </source>
</reference>
<protein>
    <submittedName>
        <fullName evidence="2">Mitochondrial protein</fullName>
    </submittedName>
</protein>